<sequence length="284" mass="31054">MSRVKHAPAPMRMQDRPGRWKLIWRRQRQMLRPALAGSALIAAFLLVGGLVHTLGDGADFRERMGNATASFGLRIQTIVIEGRNKTPEPLVRAALGVRSGDPILTFSVADARARLETINWVQSATVERRLPGTILVQLTERRPFAVWQHEGKFALIDRDGDMVTDSDVAAFAGQLPLVVGIGAPKAAAFLLDALAAQPDLQARTVAAVRVGERRWNLRMNNGTDILLPEGAEVQALARLVELQASHALLDRPLQAVDLRLPDRLVVRPLPDPSRNASGPARKPT</sequence>
<reference evidence="11" key="1">
    <citation type="submission" date="2022-09" db="EMBL/GenBank/DDBJ databases">
        <title>Rhodovastum sp. nov. RN2-1 isolated from soil in Seongnam, South Korea.</title>
        <authorList>
            <person name="Le N.T."/>
        </authorList>
    </citation>
    <scope>NUCLEOTIDE SEQUENCE</scope>
    <source>
        <strain evidence="11">RN2-1</strain>
    </source>
</reference>
<dbReference type="InterPro" id="IPR026579">
    <property type="entry name" value="FtsQ"/>
</dbReference>
<keyword evidence="5 9" id="KW-0812">Transmembrane</keyword>
<comment type="similarity">
    <text evidence="9">Belongs to the FtsQ/DivIB family. FtsQ subfamily.</text>
</comment>
<comment type="subcellular location">
    <subcellularLocation>
        <location evidence="9">Cell inner membrane</location>
        <topology evidence="9">Single-pass type II membrane protein</topology>
    </subcellularLocation>
    <subcellularLocation>
        <location evidence="1">Membrane</location>
    </subcellularLocation>
    <text evidence="9">Localizes to the division septum.</text>
</comment>
<dbReference type="Pfam" id="PF08478">
    <property type="entry name" value="POTRA_1"/>
    <property type="match status" value="1"/>
</dbReference>
<evidence type="ECO:0000259" key="10">
    <source>
        <dbReference type="PROSITE" id="PS51779"/>
    </source>
</evidence>
<dbReference type="RefSeq" id="WP_264716877.1">
    <property type="nucleotide sequence ID" value="NZ_JAPDNT010000062.1"/>
</dbReference>
<evidence type="ECO:0000256" key="6">
    <source>
        <dbReference type="ARBA" id="ARBA00022989"/>
    </source>
</evidence>
<evidence type="ECO:0000256" key="1">
    <source>
        <dbReference type="ARBA" id="ARBA00004370"/>
    </source>
</evidence>
<keyword evidence="7 9" id="KW-0472">Membrane</keyword>
<dbReference type="InterPro" id="IPR013685">
    <property type="entry name" value="POTRA_FtsQ_type"/>
</dbReference>
<dbReference type="PROSITE" id="PS51779">
    <property type="entry name" value="POTRA"/>
    <property type="match status" value="1"/>
</dbReference>
<accession>A0AA41YWY0</accession>
<evidence type="ECO:0000256" key="7">
    <source>
        <dbReference type="ARBA" id="ARBA00023136"/>
    </source>
</evidence>
<feature type="domain" description="POTRA" evidence="10">
    <location>
        <begin position="73"/>
        <end position="141"/>
    </location>
</feature>
<proteinExistence type="inferred from homology"/>
<dbReference type="PANTHER" id="PTHR35851">
    <property type="entry name" value="CELL DIVISION PROTEIN FTSQ"/>
    <property type="match status" value="1"/>
</dbReference>
<evidence type="ECO:0000313" key="11">
    <source>
        <dbReference type="EMBL" id="MCW3477895.1"/>
    </source>
</evidence>
<dbReference type="Gene3D" id="3.10.20.310">
    <property type="entry name" value="membrane protein fhac"/>
    <property type="match status" value="1"/>
</dbReference>
<dbReference type="InterPro" id="IPR045335">
    <property type="entry name" value="FtsQ_C_sf"/>
</dbReference>
<evidence type="ECO:0000256" key="5">
    <source>
        <dbReference type="ARBA" id="ARBA00022692"/>
    </source>
</evidence>
<comment type="function">
    <text evidence="9">Essential cell division protein.</text>
</comment>
<protein>
    <recommendedName>
        <fullName evidence="9">Cell division protein FtsQ</fullName>
    </recommendedName>
</protein>
<evidence type="ECO:0000256" key="8">
    <source>
        <dbReference type="ARBA" id="ARBA00023306"/>
    </source>
</evidence>
<name>A0AA41YWY0_9PROT</name>
<keyword evidence="8 9" id="KW-0131">Cell cycle</keyword>
<keyword evidence="3 9" id="KW-0997">Cell inner membrane</keyword>
<evidence type="ECO:0000256" key="9">
    <source>
        <dbReference type="HAMAP-Rule" id="MF_00911"/>
    </source>
</evidence>
<dbReference type="Gene3D" id="3.40.50.11690">
    <property type="entry name" value="Cell division protein FtsQ/DivIB"/>
    <property type="match status" value="1"/>
</dbReference>
<dbReference type="HAMAP" id="MF_00911">
    <property type="entry name" value="FtsQ_subfam"/>
    <property type="match status" value="1"/>
</dbReference>
<dbReference type="InterPro" id="IPR034746">
    <property type="entry name" value="POTRA"/>
</dbReference>
<keyword evidence="2 9" id="KW-1003">Cell membrane</keyword>
<keyword evidence="4 9" id="KW-0132">Cell division</keyword>
<dbReference type="EMBL" id="JAPDNT010000062">
    <property type="protein sequence ID" value="MCW3477895.1"/>
    <property type="molecule type" value="Genomic_DNA"/>
</dbReference>
<dbReference type="Proteomes" id="UP001165679">
    <property type="component" value="Unassembled WGS sequence"/>
</dbReference>
<dbReference type="GO" id="GO:0090529">
    <property type="term" value="P:cell septum assembly"/>
    <property type="evidence" value="ECO:0007669"/>
    <property type="project" value="InterPro"/>
</dbReference>
<dbReference type="AlphaFoldDB" id="A0AA41YWY0"/>
<dbReference type="InterPro" id="IPR005548">
    <property type="entry name" value="Cell_div_FtsQ/DivIB_C"/>
</dbReference>
<keyword evidence="6 9" id="KW-1133">Transmembrane helix</keyword>
<comment type="caution">
    <text evidence="11">The sequence shown here is derived from an EMBL/GenBank/DDBJ whole genome shotgun (WGS) entry which is preliminary data.</text>
</comment>
<gene>
    <name evidence="9" type="primary">ftsQ</name>
    <name evidence="11" type="ORF">OL599_25445</name>
</gene>
<evidence type="ECO:0000256" key="3">
    <source>
        <dbReference type="ARBA" id="ARBA00022519"/>
    </source>
</evidence>
<dbReference type="Pfam" id="PF03799">
    <property type="entry name" value="FtsQ_DivIB_C"/>
    <property type="match status" value="1"/>
</dbReference>
<reference evidence="11" key="2">
    <citation type="submission" date="2022-10" db="EMBL/GenBank/DDBJ databases">
        <authorList>
            <person name="Trinh H.N."/>
        </authorList>
    </citation>
    <scope>NUCLEOTIDE SEQUENCE</scope>
    <source>
        <strain evidence="11">RN2-1</strain>
    </source>
</reference>
<dbReference type="GO" id="GO:0005886">
    <property type="term" value="C:plasma membrane"/>
    <property type="evidence" value="ECO:0007669"/>
    <property type="project" value="UniProtKB-SubCell"/>
</dbReference>
<evidence type="ECO:0000256" key="4">
    <source>
        <dbReference type="ARBA" id="ARBA00022618"/>
    </source>
</evidence>
<dbReference type="GO" id="GO:0032153">
    <property type="term" value="C:cell division site"/>
    <property type="evidence" value="ECO:0007669"/>
    <property type="project" value="UniProtKB-UniRule"/>
</dbReference>
<evidence type="ECO:0000313" key="12">
    <source>
        <dbReference type="Proteomes" id="UP001165679"/>
    </source>
</evidence>
<dbReference type="GO" id="GO:0043093">
    <property type="term" value="P:FtsZ-dependent cytokinesis"/>
    <property type="evidence" value="ECO:0007669"/>
    <property type="project" value="UniProtKB-UniRule"/>
</dbReference>
<organism evidence="11 12">
    <name type="scientific">Limobrevibacterium gyesilva</name>
    <dbReference type="NCBI Taxonomy" id="2991712"/>
    <lineage>
        <taxon>Bacteria</taxon>
        <taxon>Pseudomonadati</taxon>
        <taxon>Pseudomonadota</taxon>
        <taxon>Alphaproteobacteria</taxon>
        <taxon>Acetobacterales</taxon>
        <taxon>Acetobacteraceae</taxon>
        <taxon>Limobrevibacterium</taxon>
    </lineage>
</organism>
<evidence type="ECO:0000256" key="2">
    <source>
        <dbReference type="ARBA" id="ARBA00022475"/>
    </source>
</evidence>
<dbReference type="PANTHER" id="PTHR35851:SF1">
    <property type="entry name" value="CELL DIVISION PROTEIN FTSQ"/>
    <property type="match status" value="1"/>
</dbReference>
<keyword evidence="12" id="KW-1185">Reference proteome</keyword>